<gene>
    <name evidence="11" type="ORF">H257_10383</name>
</gene>
<keyword evidence="5 10" id="KW-0802">TPR repeat</keyword>
<dbReference type="GO" id="GO:0005741">
    <property type="term" value="C:mitochondrial outer membrane"/>
    <property type="evidence" value="ECO:0007669"/>
    <property type="project" value="UniProtKB-SubCell"/>
</dbReference>
<evidence type="ECO:0000256" key="9">
    <source>
        <dbReference type="ARBA" id="ARBA00038030"/>
    </source>
</evidence>
<dbReference type="AlphaFoldDB" id="W4G7B2"/>
<dbReference type="InterPro" id="IPR019734">
    <property type="entry name" value="TPR_rpt"/>
</dbReference>
<evidence type="ECO:0000256" key="7">
    <source>
        <dbReference type="ARBA" id="ARBA00023128"/>
    </source>
</evidence>
<comment type="subcellular location">
    <subcellularLocation>
        <location evidence="1">Mitochondrion outer membrane</location>
        <topology evidence="1">Single-pass membrane protein</topology>
    </subcellularLocation>
</comment>
<dbReference type="SMART" id="SM00028">
    <property type="entry name" value="TPR"/>
    <property type="match status" value="8"/>
</dbReference>
<dbReference type="STRING" id="112090.W4G7B2"/>
<dbReference type="Pfam" id="PF13181">
    <property type="entry name" value="TPR_8"/>
    <property type="match status" value="1"/>
</dbReference>
<keyword evidence="8" id="KW-0472">Membrane</keyword>
<evidence type="ECO:0000256" key="5">
    <source>
        <dbReference type="ARBA" id="ARBA00022803"/>
    </source>
</evidence>
<feature type="repeat" description="TPR" evidence="10">
    <location>
        <begin position="1000"/>
        <end position="1033"/>
    </location>
</feature>
<dbReference type="VEuPathDB" id="FungiDB:H257_10383"/>
<dbReference type="Gene3D" id="1.25.40.10">
    <property type="entry name" value="Tetratricopeptide repeat domain"/>
    <property type="match status" value="2"/>
</dbReference>
<dbReference type="GeneID" id="20812379"/>
<comment type="similarity">
    <text evidence="9">Belongs to the Tom70 family.</text>
</comment>
<keyword evidence="3" id="KW-0677">Repeat</keyword>
<proteinExistence type="inferred from homology"/>
<dbReference type="EMBL" id="KI913141">
    <property type="protein sequence ID" value="ETV75166.1"/>
    <property type="molecule type" value="Genomic_DNA"/>
</dbReference>
<protein>
    <submittedName>
        <fullName evidence="11">Uncharacterized protein</fullName>
    </submittedName>
</protein>
<dbReference type="OrthoDB" id="2942533at2759"/>
<evidence type="ECO:0000256" key="3">
    <source>
        <dbReference type="ARBA" id="ARBA00022737"/>
    </source>
</evidence>
<evidence type="ECO:0000256" key="10">
    <source>
        <dbReference type="PROSITE-ProRule" id="PRU00339"/>
    </source>
</evidence>
<dbReference type="PROSITE" id="PS50005">
    <property type="entry name" value="TPR"/>
    <property type="match status" value="2"/>
</dbReference>
<dbReference type="SUPFAM" id="SSF48452">
    <property type="entry name" value="TPR-like"/>
    <property type="match status" value="1"/>
</dbReference>
<reference evidence="11" key="1">
    <citation type="submission" date="2013-12" db="EMBL/GenBank/DDBJ databases">
        <title>The Genome Sequence of Aphanomyces astaci APO3.</title>
        <authorList>
            <consortium name="The Broad Institute Genomics Platform"/>
            <person name="Russ C."/>
            <person name="Tyler B."/>
            <person name="van West P."/>
            <person name="Dieguez-Uribeondo J."/>
            <person name="Young S.K."/>
            <person name="Zeng Q."/>
            <person name="Gargeya S."/>
            <person name="Fitzgerald M."/>
            <person name="Abouelleil A."/>
            <person name="Alvarado L."/>
            <person name="Chapman S.B."/>
            <person name="Gainer-Dewar J."/>
            <person name="Goldberg J."/>
            <person name="Griggs A."/>
            <person name="Gujja S."/>
            <person name="Hansen M."/>
            <person name="Howarth C."/>
            <person name="Imamovic A."/>
            <person name="Ireland A."/>
            <person name="Larimer J."/>
            <person name="McCowan C."/>
            <person name="Murphy C."/>
            <person name="Pearson M."/>
            <person name="Poon T.W."/>
            <person name="Priest M."/>
            <person name="Roberts A."/>
            <person name="Saif S."/>
            <person name="Shea T."/>
            <person name="Sykes S."/>
            <person name="Wortman J."/>
            <person name="Nusbaum C."/>
            <person name="Birren B."/>
        </authorList>
    </citation>
    <scope>NUCLEOTIDE SEQUENCE [LARGE SCALE GENOMIC DNA]</scope>
    <source>
        <strain evidence="11">APO3</strain>
    </source>
</reference>
<evidence type="ECO:0000256" key="1">
    <source>
        <dbReference type="ARBA" id="ARBA00004572"/>
    </source>
</evidence>
<keyword evidence="7" id="KW-0496">Mitochondrion</keyword>
<name>W4G7B2_APHAT</name>
<dbReference type="RefSeq" id="XP_009835214.1">
    <property type="nucleotide sequence ID" value="XM_009836912.1"/>
</dbReference>
<dbReference type="Pfam" id="PF13432">
    <property type="entry name" value="TPR_16"/>
    <property type="match status" value="1"/>
</dbReference>
<keyword evidence="2" id="KW-0812">Transmembrane</keyword>
<dbReference type="PANTHER" id="PTHR46208:SF1">
    <property type="entry name" value="MITOCHONDRIAL IMPORT RECEPTOR SUBUNIT TOM70"/>
    <property type="match status" value="1"/>
</dbReference>
<sequence length="1136" mass="124127">MFVNVPTAEDAVVAMLRDVSHARAFIQEEMRGADDSIENEQSYALHVRDRTKDVDRPSNDLIESDRVLGTACMCWWALQATSSLPAPLALTLTRKRDVLQDDSEMEMFTVGDAKLYPVAPATTVDEFIQATTPPSIESSNNKKAIQVLQASTDDVYFGLSSAAPVVGHLTPSVPLSPLSVLNDDPRSKWFLSPGDLAANLHVDFTSDVYVVSVDLFEAAIVAVALVLAGHPRVHLCSFGLRESWPLLPSHVTCELFAPSSAHVANIDDGSFDISHHHPKPHADDEFVAPMDSKAKEVVMAEYTAYLSSSAQTKEDTESSTAPPQDDYHADFFTMPSPLSKAKFLDVAQVIYQYSSLCLAPFGVLCLNPNVVNTTMLEAKLKGSPILQEVVETVSDLVYDLVDLDESTMAMSSQKWLHDSRDADCVAHMQRIQELPQTLLKPPPVVDVTVAPVDEPAVLAMVATIEASIRRTLAAKVPWAVTPAAAAQPLQVVTPESPQPISELTWYPCVAYQLGYRFTSSRSNHPKKQSSLQVKAKIQAVFEGIQAALKAQECPTLDAIQLQAVINSVQSDMNAVLASTFSSHHVVNDDVADEQAKPTDDGALAAFGAKLRTGDFSVRRLDDDEAIKRYTEALNCLPVNNTAVVEALTKRAKCYVRTNRLELAAADCKLALDLSPYCADAYAVKGAIDEQHKDFNLALQHHVLAFILGGSRQLDVAEVIERVSKLVGRDQAKSVWANMAKRHELPSSWLVDSYFQSFSRDADAGVSTVHVKSQSKSDDAVSNVLNDDQFDDLLVQAIDHKRSKRYAQAQALFATLAAYVSTTTTTTDDEPENLDNVLDGASTTTTTTSTSTAKKVFKTKRDRHVIALNFHATFLYIAGDVESALAVIDEALALDDTHLNSVVKKAGFLCELGEFEAADECFTHAATVDENSGDVYLHRGQMELIQGDYAAAVSSLRRSMTRCESLAVTHISYAMALYKAGSVYQSVDVFKSALEQFPTSHEVHLFYGDVLSDRADYGLAMEHLKKAVELSPACPLPWLNAGRIFVATNDAGHAIAHFEQALQVDPRCSAAHLDLAQVYFAQGKVDRAMEHFDVATTTCRFLPEVEDACACRSVAMMQLKATTILGVELRHLLKSQK</sequence>
<evidence type="ECO:0000256" key="4">
    <source>
        <dbReference type="ARBA" id="ARBA00022787"/>
    </source>
</evidence>
<dbReference type="PANTHER" id="PTHR46208">
    <property type="entry name" value="MITOCHONDRIAL IMPORT RECEPTOR SUBUNIT TOM70"/>
    <property type="match status" value="1"/>
</dbReference>
<feature type="repeat" description="TPR" evidence="10">
    <location>
        <begin position="1034"/>
        <end position="1067"/>
    </location>
</feature>
<evidence type="ECO:0000256" key="6">
    <source>
        <dbReference type="ARBA" id="ARBA00022989"/>
    </source>
</evidence>
<organism evidence="11">
    <name type="scientific">Aphanomyces astaci</name>
    <name type="common">Crayfish plague agent</name>
    <dbReference type="NCBI Taxonomy" id="112090"/>
    <lineage>
        <taxon>Eukaryota</taxon>
        <taxon>Sar</taxon>
        <taxon>Stramenopiles</taxon>
        <taxon>Oomycota</taxon>
        <taxon>Saprolegniomycetes</taxon>
        <taxon>Saprolegniales</taxon>
        <taxon>Verrucalvaceae</taxon>
        <taxon>Aphanomyces</taxon>
    </lineage>
</organism>
<dbReference type="InterPro" id="IPR011990">
    <property type="entry name" value="TPR-like_helical_dom_sf"/>
</dbReference>
<keyword evidence="6" id="KW-1133">Transmembrane helix</keyword>
<evidence type="ECO:0000256" key="8">
    <source>
        <dbReference type="ARBA" id="ARBA00023136"/>
    </source>
</evidence>
<accession>W4G7B2</accession>
<keyword evidence="4" id="KW-1000">Mitochondrion outer membrane</keyword>
<evidence type="ECO:0000256" key="2">
    <source>
        <dbReference type="ARBA" id="ARBA00022692"/>
    </source>
</evidence>
<evidence type="ECO:0000313" key="11">
    <source>
        <dbReference type="EMBL" id="ETV75166.1"/>
    </source>
</evidence>